<accession>A0A9X2AP29</accession>
<feature type="transmembrane region" description="Helical" evidence="5">
    <location>
        <begin position="109"/>
        <end position="130"/>
    </location>
</feature>
<feature type="transmembrane region" description="Helical" evidence="5">
    <location>
        <begin position="41"/>
        <end position="64"/>
    </location>
</feature>
<evidence type="ECO:0000256" key="2">
    <source>
        <dbReference type="ARBA" id="ARBA00022692"/>
    </source>
</evidence>
<comment type="subcellular location">
    <subcellularLocation>
        <location evidence="1">Membrane</location>
    </subcellularLocation>
</comment>
<dbReference type="AlphaFoldDB" id="A0A9X2AP29"/>
<evidence type="ECO:0000259" key="6">
    <source>
        <dbReference type="Pfam" id="PF13664"/>
    </source>
</evidence>
<organism evidence="7 8">
    <name type="scientific">Variovorax terrae</name>
    <dbReference type="NCBI Taxonomy" id="2923278"/>
    <lineage>
        <taxon>Bacteria</taxon>
        <taxon>Pseudomonadati</taxon>
        <taxon>Pseudomonadota</taxon>
        <taxon>Betaproteobacteria</taxon>
        <taxon>Burkholderiales</taxon>
        <taxon>Comamonadaceae</taxon>
        <taxon>Variovorax</taxon>
    </lineage>
</organism>
<feature type="transmembrane region" description="Helical" evidence="5">
    <location>
        <begin position="7"/>
        <end position="29"/>
    </location>
</feature>
<evidence type="ECO:0000256" key="4">
    <source>
        <dbReference type="ARBA" id="ARBA00023136"/>
    </source>
</evidence>
<gene>
    <name evidence="7" type="ORF">MMF98_07375</name>
</gene>
<protein>
    <submittedName>
        <fullName evidence="7">DUF4149 domain-containing protein</fullName>
    </submittedName>
</protein>
<keyword evidence="4 5" id="KW-0472">Membrane</keyword>
<comment type="caution">
    <text evidence="7">The sequence shown here is derived from an EMBL/GenBank/DDBJ whole genome shotgun (WGS) entry which is preliminary data.</text>
</comment>
<dbReference type="Pfam" id="PF13664">
    <property type="entry name" value="DUF4149"/>
    <property type="match status" value="1"/>
</dbReference>
<evidence type="ECO:0000313" key="8">
    <source>
        <dbReference type="Proteomes" id="UP001139447"/>
    </source>
</evidence>
<keyword evidence="2 5" id="KW-0812">Transmembrane</keyword>
<reference evidence="7" key="1">
    <citation type="submission" date="2022-03" db="EMBL/GenBank/DDBJ databases">
        <authorList>
            <person name="Woo C.Y."/>
        </authorList>
    </citation>
    <scope>NUCLEOTIDE SEQUENCE</scope>
    <source>
        <strain evidence="7">CYS-02</strain>
    </source>
</reference>
<name>A0A9X2AP29_9BURK</name>
<proteinExistence type="predicted"/>
<keyword evidence="3 5" id="KW-1133">Transmembrane helix</keyword>
<keyword evidence="8" id="KW-1185">Reference proteome</keyword>
<dbReference type="Proteomes" id="UP001139447">
    <property type="component" value="Unassembled WGS sequence"/>
</dbReference>
<dbReference type="InterPro" id="IPR025423">
    <property type="entry name" value="TMEM205-like"/>
</dbReference>
<feature type="domain" description="TMEM205-like" evidence="6">
    <location>
        <begin position="9"/>
        <end position="104"/>
    </location>
</feature>
<evidence type="ECO:0000256" key="1">
    <source>
        <dbReference type="ARBA" id="ARBA00004370"/>
    </source>
</evidence>
<dbReference type="RefSeq" id="WP_243305593.1">
    <property type="nucleotide sequence ID" value="NZ_JALGBI010000001.1"/>
</dbReference>
<dbReference type="EMBL" id="JALGBI010000001">
    <property type="protein sequence ID" value="MCJ0763027.1"/>
    <property type="molecule type" value="Genomic_DNA"/>
</dbReference>
<sequence length="139" mass="14965">MKQRLPIFAAALWWGSLSAIGFLVVPLLFVNLPTPALAGGMAAKLFTAQTWVSVGCGLLLLLVLRPKEPDVQAPRSSDAMVFIVGGLLLALLAEFGVAPRIVARENLKLWHAVGSAMYLLQWLSAGAALWRLSREARSS</sequence>
<dbReference type="GO" id="GO:0016020">
    <property type="term" value="C:membrane"/>
    <property type="evidence" value="ECO:0007669"/>
    <property type="project" value="UniProtKB-SubCell"/>
</dbReference>
<evidence type="ECO:0000256" key="3">
    <source>
        <dbReference type="ARBA" id="ARBA00022989"/>
    </source>
</evidence>
<evidence type="ECO:0000256" key="5">
    <source>
        <dbReference type="SAM" id="Phobius"/>
    </source>
</evidence>
<feature type="transmembrane region" description="Helical" evidence="5">
    <location>
        <begin position="76"/>
        <end position="97"/>
    </location>
</feature>
<evidence type="ECO:0000313" key="7">
    <source>
        <dbReference type="EMBL" id="MCJ0763027.1"/>
    </source>
</evidence>